<protein>
    <submittedName>
        <fullName evidence="1">Uncharacterized protein</fullName>
    </submittedName>
</protein>
<sequence>MYEYTIMINTARIILKEGVLKRKTYSFLCSKQKLLNKCREAKITHARLQPSHSIPENTEEITNLERLKYHQVDKT</sequence>
<comment type="caution">
    <text evidence="1">The sequence shown here is derived from an EMBL/GenBank/DDBJ whole genome shotgun (WGS) entry which is preliminary data.</text>
</comment>
<reference evidence="1 2" key="1">
    <citation type="journal article" date="2017" name="Environ. Microbiol.">
        <title>Decay of the glycolytic pathway and adaptation to intranuclear parasitism within Enterocytozoonidae microsporidia.</title>
        <authorList>
            <person name="Wiredu Boakye D."/>
            <person name="Jaroenlak P."/>
            <person name="Prachumwat A."/>
            <person name="Williams T.A."/>
            <person name="Bateman K.S."/>
            <person name="Itsathitphaisarn O."/>
            <person name="Sritunyalucksana K."/>
            <person name="Paszkiewicz K.H."/>
            <person name="Moore K.A."/>
            <person name="Stentiford G.D."/>
            <person name="Williams B.A."/>
        </authorList>
    </citation>
    <scope>NUCLEOTIDE SEQUENCE [LARGE SCALE GENOMIC DNA]</scope>
    <source>
        <strain evidence="1 2">GB1</strain>
    </source>
</reference>
<dbReference type="EMBL" id="LWDP01000097">
    <property type="protein sequence ID" value="ORD93371.1"/>
    <property type="molecule type" value="Genomic_DNA"/>
</dbReference>
<evidence type="ECO:0000313" key="1">
    <source>
        <dbReference type="EMBL" id="ORD93371.1"/>
    </source>
</evidence>
<name>A0A1Y1S4Q8_9MICR</name>
<evidence type="ECO:0000313" key="2">
    <source>
        <dbReference type="Proteomes" id="UP000192639"/>
    </source>
</evidence>
<gene>
    <name evidence="1" type="ORF">ECANGB1_16</name>
</gene>
<proteinExistence type="predicted"/>
<dbReference type="Proteomes" id="UP000192639">
    <property type="component" value="Unassembled WGS sequence"/>
</dbReference>
<organism evidence="1 2">
    <name type="scientific">Enterospora canceri</name>
    <dbReference type="NCBI Taxonomy" id="1081671"/>
    <lineage>
        <taxon>Eukaryota</taxon>
        <taxon>Fungi</taxon>
        <taxon>Fungi incertae sedis</taxon>
        <taxon>Microsporidia</taxon>
        <taxon>Enterocytozoonidae</taxon>
        <taxon>Enterospora</taxon>
    </lineage>
</organism>
<keyword evidence="2" id="KW-1185">Reference proteome</keyword>
<dbReference type="AlphaFoldDB" id="A0A1Y1S4Q8"/>
<dbReference type="VEuPathDB" id="MicrosporidiaDB:ECANGB1_16"/>
<accession>A0A1Y1S4Q8</accession>